<keyword evidence="6" id="KW-0663">Pyridoxal phosphate</keyword>
<keyword evidence="5 7" id="KW-0808">Transferase</keyword>
<evidence type="ECO:0000256" key="5">
    <source>
        <dbReference type="ARBA" id="ARBA00022679"/>
    </source>
</evidence>
<gene>
    <name evidence="9" type="ORF">HDG41_004921</name>
</gene>
<accession>A0A7W8L9Z7</accession>
<evidence type="ECO:0000256" key="4">
    <source>
        <dbReference type="ARBA" id="ARBA00022576"/>
    </source>
</evidence>
<evidence type="ECO:0000313" key="10">
    <source>
        <dbReference type="Proteomes" id="UP000592820"/>
    </source>
</evidence>
<keyword evidence="4 7" id="KW-0032">Aminotransferase</keyword>
<dbReference type="GO" id="GO:0030170">
    <property type="term" value="F:pyridoxal phosphate binding"/>
    <property type="evidence" value="ECO:0007669"/>
    <property type="project" value="InterPro"/>
</dbReference>
<comment type="subunit">
    <text evidence="3">Homodimer.</text>
</comment>
<feature type="domain" description="Aminotransferase class I/classII large" evidence="8">
    <location>
        <begin position="27"/>
        <end position="392"/>
    </location>
</feature>
<sequence length="399" mass="43122">MFDHIPAYPGDPILSLNEDFQLDPRPNKVNLSIGIYFDDAGKLPVIDAVRRAETALLDAIGPRSYLPMAGLPLYRDTAQALVFGANSAARAEGRIATLQTLGGSGALKVGADFLKRYFPGSQVWISDPSWENHRVIFEGAGLTVNTYPYYDPQTGGLRFAEMLAAIDALPEKSVVLLHACCHNPTGVDLSPVQWAELAPVLQRRKLIAFVDMAYQGFGAGLEEDAAPVRLLADANVPLIVANSFSKNFSLYGERVGALSVVCKSADEAARVAGQLMSAVRANYSNPPTHGARLVANVLADATLRASWEAELGAMRERILAMRNMIHAGLDGRVDEVMRARYVAQRGMFTYTGLSESQVERLRNEYAVYVLRSGRMCVAGLNARNADYVASSIAAVVSGA</sequence>
<protein>
    <recommendedName>
        <fullName evidence="7">Aminotransferase</fullName>
        <ecNumber evidence="7">2.6.1.-</ecNumber>
    </recommendedName>
</protein>
<dbReference type="RefSeq" id="WP_184227406.1">
    <property type="nucleotide sequence ID" value="NZ_JACHDE010000010.1"/>
</dbReference>
<evidence type="ECO:0000256" key="3">
    <source>
        <dbReference type="ARBA" id="ARBA00011738"/>
    </source>
</evidence>
<dbReference type="PANTHER" id="PTHR11879">
    <property type="entry name" value="ASPARTATE AMINOTRANSFERASE"/>
    <property type="match status" value="1"/>
</dbReference>
<dbReference type="PROSITE" id="PS00105">
    <property type="entry name" value="AA_TRANSFER_CLASS_1"/>
    <property type="match status" value="1"/>
</dbReference>
<dbReference type="PANTHER" id="PTHR11879:SF37">
    <property type="entry name" value="AROMATIC-AMINO-ACID AMINOTRANSFERASE"/>
    <property type="match status" value="1"/>
</dbReference>
<dbReference type="Gene3D" id="3.40.640.10">
    <property type="entry name" value="Type I PLP-dependent aspartate aminotransferase-like (Major domain)"/>
    <property type="match status" value="1"/>
</dbReference>
<dbReference type="GO" id="GO:0033585">
    <property type="term" value="P:L-phenylalanine biosynthetic process from chorismate via phenylpyruvate"/>
    <property type="evidence" value="ECO:0007669"/>
    <property type="project" value="TreeGrafter"/>
</dbReference>
<dbReference type="EC" id="2.6.1.-" evidence="7"/>
<reference evidence="9 10" key="1">
    <citation type="submission" date="2020-08" db="EMBL/GenBank/DDBJ databases">
        <title>Genomic Encyclopedia of Type Strains, Phase IV (KMG-V): Genome sequencing to study the core and pangenomes of soil and plant-associated prokaryotes.</title>
        <authorList>
            <person name="Whitman W."/>
        </authorList>
    </citation>
    <scope>NUCLEOTIDE SEQUENCE [LARGE SCALE GENOMIC DNA]</scope>
    <source>
        <strain evidence="9 10">JPY162</strain>
    </source>
</reference>
<dbReference type="CDD" id="cd00609">
    <property type="entry name" value="AAT_like"/>
    <property type="match status" value="1"/>
</dbReference>
<dbReference type="Gene3D" id="3.90.1150.10">
    <property type="entry name" value="Aspartate Aminotransferase, domain 1"/>
    <property type="match status" value="1"/>
</dbReference>
<dbReference type="FunFam" id="3.40.640.10:FF:000015">
    <property type="entry name" value="Aspartate aminotransferase"/>
    <property type="match status" value="1"/>
</dbReference>
<dbReference type="InterPro" id="IPR015424">
    <property type="entry name" value="PyrdxlP-dep_Trfase"/>
</dbReference>
<organism evidence="9 10">
    <name type="scientific">Paraburkholderia youngii</name>
    <dbReference type="NCBI Taxonomy" id="2782701"/>
    <lineage>
        <taxon>Bacteria</taxon>
        <taxon>Pseudomonadati</taxon>
        <taxon>Pseudomonadota</taxon>
        <taxon>Betaproteobacteria</taxon>
        <taxon>Burkholderiales</taxon>
        <taxon>Burkholderiaceae</taxon>
        <taxon>Paraburkholderia</taxon>
    </lineage>
</organism>
<dbReference type="InterPro" id="IPR015422">
    <property type="entry name" value="PyrdxlP-dep_Trfase_small"/>
</dbReference>
<dbReference type="GO" id="GO:0004838">
    <property type="term" value="F:L-tyrosine-2-oxoglutarate transaminase activity"/>
    <property type="evidence" value="ECO:0007669"/>
    <property type="project" value="TreeGrafter"/>
</dbReference>
<evidence type="ECO:0000256" key="2">
    <source>
        <dbReference type="ARBA" id="ARBA00007441"/>
    </source>
</evidence>
<comment type="cofactor">
    <cofactor evidence="1 7">
        <name>pyridoxal 5'-phosphate</name>
        <dbReference type="ChEBI" id="CHEBI:597326"/>
    </cofactor>
</comment>
<dbReference type="EMBL" id="JACHDE010000010">
    <property type="protein sequence ID" value="MBB5402835.1"/>
    <property type="molecule type" value="Genomic_DNA"/>
</dbReference>
<dbReference type="InterPro" id="IPR015421">
    <property type="entry name" value="PyrdxlP-dep_Trfase_major"/>
</dbReference>
<dbReference type="InterPro" id="IPR000796">
    <property type="entry name" value="Asp_trans"/>
</dbReference>
<dbReference type="InterPro" id="IPR004838">
    <property type="entry name" value="NHTrfase_class1_PyrdxlP-BS"/>
</dbReference>
<proteinExistence type="inferred from homology"/>
<evidence type="ECO:0000256" key="7">
    <source>
        <dbReference type="RuleBase" id="RU000481"/>
    </source>
</evidence>
<dbReference type="NCBIfam" id="NF006719">
    <property type="entry name" value="PRK09257.1"/>
    <property type="match status" value="1"/>
</dbReference>
<comment type="similarity">
    <text evidence="2 7">Belongs to the class-I pyridoxal-phosphate-dependent aminotransferase family.</text>
</comment>
<dbReference type="PRINTS" id="PR00799">
    <property type="entry name" value="TRANSAMINASE"/>
</dbReference>
<dbReference type="Pfam" id="PF00155">
    <property type="entry name" value="Aminotran_1_2"/>
    <property type="match status" value="1"/>
</dbReference>
<dbReference type="GO" id="GO:0005829">
    <property type="term" value="C:cytosol"/>
    <property type="evidence" value="ECO:0007669"/>
    <property type="project" value="TreeGrafter"/>
</dbReference>
<comment type="caution">
    <text evidence="9">The sequence shown here is derived from an EMBL/GenBank/DDBJ whole genome shotgun (WGS) entry which is preliminary data.</text>
</comment>
<dbReference type="GO" id="GO:0042802">
    <property type="term" value="F:identical protein binding"/>
    <property type="evidence" value="ECO:0007669"/>
    <property type="project" value="TreeGrafter"/>
</dbReference>
<dbReference type="AlphaFoldDB" id="A0A7W8L9Z7"/>
<evidence type="ECO:0000256" key="6">
    <source>
        <dbReference type="ARBA" id="ARBA00022898"/>
    </source>
</evidence>
<evidence type="ECO:0000259" key="8">
    <source>
        <dbReference type="Pfam" id="PF00155"/>
    </source>
</evidence>
<evidence type="ECO:0000256" key="1">
    <source>
        <dbReference type="ARBA" id="ARBA00001933"/>
    </source>
</evidence>
<dbReference type="SUPFAM" id="SSF53383">
    <property type="entry name" value="PLP-dependent transferases"/>
    <property type="match status" value="1"/>
</dbReference>
<dbReference type="InterPro" id="IPR004839">
    <property type="entry name" value="Aminotransferase_I/II_large"/>
</dbReference>
<evidence type="ECO:0000313" key="9">
    <source>
        <dbReference type="EMBL" id="MBB5402835.1"/>
    </source>
</evidence>
<name>A0A7W8L9Z7_9BURK</name>
<dbReference type="Proteomes" id="UP000592820">
    <property type="component" value="Unassembled WGS sequence"/>
</dbReference>